<organism evidence="2 3">
    <name type="scientific">Theobroma cacao</name>
    <name type="common">Cacao</name>
    <name type="synonym">Cocoa</name>
    <dbReference type="NCBI Taxonomy" id="3641"/>
    <lineage>
        <taxon>Eukaryota</taxon>
        <taxon>Viridiplantae</taxon>
        <taxon>Streptophyta</taxon>
        <taxon>Embryophyta</taxon>
        <taxon>Tracheophyta</taxon>
        <taxon>Spermatophyta</taxon>
        <taxon>Magnoliopsida</taxon>
        <taxon>eudicotyledons</taxon>
        <taxon>Gunneridae</taxon>
        <taxon>Pentapetalae</taxon>
        <taxon>rosids</taxon>
        <taxon>malvids</taxon>
        <taxon>Malvales</taxon>
        <taxon>Malvaceae</taxon>
        <taxon>Byttnerioideae</taxon>
        <taxon>Theobroma</taxon>
    </lineage>
</organism>
<keyword evidence="3" id="KW-1185">Reference proteome</keyword>
<name>A0A061DH05_THECC</name>
<dbReference type="Gramene" id="EOX91447">
    <property type="protein sequence ID" value="EOX91447"/>
    <property type="gene ID" value="TCM_000644"/>
</dbReference>
<evidence type="ECO:0000256" key="1">
    <source>
        <dbReference type="SAM" id="MobiDB-lite"/>
    </source>
</evidence>
<accession>A0A061DH05</accession>
<dbReference type="Proteomes" id="UP000026915">
    <property type="component" value="Chromosome 1"/>
</dbReference>
<evidence type="ECO:0000313" key="3">
    <source>
        <dbReference type="Proteomes" id="UP000026915"/>
    </source>
</evidence>
<reference evidence="2 3" key="1">
    <citation type="journal article" date="2013" name="Genome Biol.">
        <title>The genome sequence of the most widely cultivated cacao type and its use to identify candidate genes regulating pod color.</title>
        <authorList>
            <person name="Motamayor J.C."/>
            <person name="Mockaitis K."/>
            <person name="Schmutz J."/>
            <person name="Haiminen N."/>
            <person name="Iii D.L."/>
            <person name="Cornejo O."/>
            <person name="Findley S.D."/>
            <person name="Zheng P."/>
            <person name="Utro F."/>
            <person name="Royaert S."/>
            <person name="Saski C."/>
            <person name="Jenkins J."/>
            <person name="Podicheti R."/>
            <person name="Zhao M."/>
            <person name="Scheffler B.E."/>
            <person name="Stack J.C."/>
            <person name="Feltus F.A."/>
            <person name="Mustiga G.M."/>
            <person name="Amores F."/>
            <person name="Phillips W."/>
            <person name="Marelli J.P."/>
            <person name="May G.D."/>
            <person name="Shapiro H."/>
            <person name="Ma J."/>
            <person name="Bustamante C.D."/>
            <person name="Schnell R.J."/>
            <person name="Main D."/>
            <person name="Gilbert D."/>
            <person name="Parida L."/>
            <person name="Kuhn D.N."/>
        </authorList>
    </citation>
    <scope>NUCLEOTIDE SEQUENCE [LARGE SCALE GENOMIC DNA]</scope>
    <source>
        <strain evidence="3">cv. Matina 1-6</strain>
    </source>
</reference>
<gene>
    <name evidence="2" type="ORF">TCM_000644</name>
</gene>
<feature type="region of interest" description="Disordered" evidence="1">
    <location>
        <begin position="50"/>
        <end position="78"/>
    </location>
</feature>
<dbReference type="HOGENOM" id="CLU_2417596_0_0_1"/>
<feature type="compositionally biased region" description="Basic and acidic residues" evidence="1">
    <location>
        <begin position="50"/>
        <end position="64"/>
    </location>
</feature>
<protein>
    <submittedName>
        <fullName evidence="2">Uncharacterized protein</fullName>
    </submittedName>
</protein>
<evidence type="ECO:0000313" key="2">
    <source>
        <dbReference type="EMBL" id="EOX91447.1"/>
    </source>
</evidence>
<proteinExistence type="predicted"/>
<dbReference type="AlphaFoldDB" id="A0A061DH05"/>
<dbReference type="InParanoid" id="A0A061DH05"/>
<dbReference type="EMBL" id="CM001879">
    <property type="protein sequence ID" value="EOX91447.1"/>
    <property type="molecule type" value="Genomic_DNA"/>
</dbReference>
<sequence length="92" mass="10508">MKSCPTIIGRKIVKKKKKKLTRKGRVGKLHVGSIDYAYLHKGQLLREVSEKNKKQNRQQCKELKQNNNSGQGTGGLPGLSTKFFEMECLHWP</sequence>